<organism evidence="1">
    <name type="scientific">uncultured marine phage</name>
    <dbReference type="NCBI Taxonomy" id="707152"/>
    <lineage>
        <taxon>Viruses</taxon>
        <taxon>environmental samples</taxon>
    </lineage>
</organism>
<accession>A0A8D9FRR4</accession>
<sequence>MKFIKIKDVRPAYKERVFIIKNDDINTIQTATYDKKETDERGTSYYFYDGRDGSIQPTHWMPIQSLTIDK</sequence>
<gene>
    <name evidence="1" type="ORF">SLAVMIC_00689</name>
</gene>
<evidence type="ECO:0000313" key="1">
    <source>
        <dbReference type="EMBL" id="CAG7581130.1"/>
    </source>
</evidence>
<name>A0A8D9FRR4_9VIRU</name>
<reference evidence="1" key="1">
    <citation type="submission" date="2021-06" db="EMBL/GenBank/DDBJ databases">
        <authorList>
            <person name="Gannon L."/>
            <person name="Redgwell R T."/>
            <person name="Michniewski S."/>
            <person name="Harrison D C."/>
            <person name="Millard A."/>
        </authorList>
    </citation>
    <scope>NUCLEOTIDE SEQUENCE</scope>
</reference>
<dbReference type="EMBL" id="OU342829">
    <property type="protein sequence ID" value="CAG7581130.1"/>
    <property type="molecule type" value="Genomic_DNA"/>
</dbReference>
<proteinExistence type="predicted"/>
<evidence type="ECO:0008006" key="2">
    <source>
        <dbReference type="Google" id="ProtNLM"/>
    </source>
</evidence>
<protein>
    <recommendedName>
        <fullName evidence="2">DUF551 domain-containing protein</fullName>
    </recommendedName>
</protein>